<evidence type="ECO:0000313" key="1">
    <source>
        <dbReference type="EMBL" id="EIC21000.1"/>
    </source>
</evidence>
<name>H8Z7Y8_9GAMM</name>
<dbReference type="EMBL" id="JH603170">
    <property type="protein sequence ID" value="EIC21000.1"/>
    <property type="molecule type" value="Genomic_DNA"/>
</dbReference>
<proteinExistence type="predicted"/>
<keyword evidence="2" id="KW-1185">Reference proteome</keyword>
<protein>
    <submittedName>
        <fullName evidence="1">Uncharacterized protein</fullName>
    </submittedName>
</protein>
<sequence length="185" mass="19437">MPGLCIHSAQPSDPSLQPMFKALFTATASLLLGGCLASSSPQIDSHETYSGPLIAAITPIGGQVDQVNGWVLRHKLEQALAAQIRDAGIFSAVEEIPSATAPNEAEIIIEPSFFQQPGLARDTGAELALHLSVRSKTSGGVTLDRDYRVPCASCALGTLDPKAMQALAKAINGDLKQKFGTRRAS</sequence>
<gene>
    <name evidence="1" type="ORF">Thi970DRAFT_04682</name>
</gene>
<accession>H8Z7Y8</accession>
<organism evidence="1 2">
    <name type="scientific">Thiorhodovibrio frisius</name>
    <dbReference type="NCBI Taxonomy" id="631362"/>
    <lineage>
        <taxon>Bacteria</taxon>
        <taxon>Pseudomonadati</taxon>
        <taxon>Pseudomonadota</taxon>
        <taxon>Gammaproteobacteria</taxon>
        <taxon>Chromatiales</taxon>
        <taxon>Chromatiaceae</taxon>
        <taxon>Thiorhodovibrio</taxon>
    </lineage>
</organism>
<dbReference type="HOGENOM" id="CLU_1460681_0_0_6"/>
<reference evidence="1 2" key="2">
    <citation type="submission" date="2011-11" db="EMBL/GenBank/DDBJ databases">
        <authorList>
            <consortium name="US DOE Joint Genome Institute"/>
            <person name="Lucas S."/>
            <person name="Han J."/>
            <person name="Lapidus A."/>
            <person name="Cheng J.-F."/>
            <person name="Goodwin L."/>
            <person name="Pitluck S."/>
            <person name="Peters L."/>
            <person name="Ovchinnikova G."/>
            <person name="Zhang X."/>
            <person name="Detter J.C."/>
            <person name="Han C."/>
            <person name="Tapia R."/>
            <person name="Land M."/>
            <person name="Hauser L."/>
            <person name="Kyrpides N."/>
            <person name="Ivanova N."/>
            <person name="Pagani I."/>
            <person name="Vogl K."/>
            <person name="Liu Z."/>
            <person name="Overmann J."/>
            <person name="Frigaard N.-U."/>
            <person name="Bryant D."/>
            <person name="Woyke T."/>
        </authorList>
    </citation>
    <scope>NUCLEOTIDE SEQUENCE [LARGE SCALE GENOMIC DNA]</scope>
    <source>
        <strain evidence="1 2">970</strain>
    </source>
</reference>
<dbReference type="Proteomes" id="UP000002964">
    <property type="component" value="Unassembled WGS sequence"/>
</dbReference>
<dbReference type="AlphaFoldDB" id="H8Z7Y8"/>
<reference evidence="2" key="1">
    <citation type="submission" date="2011-06" db="EMBL/GenBank/DDBJ databases">
        <authorList>
            <consortium name="US DOE Joint Genome Institute (JGI-PGF)"/>
            <person name="Lucas S."/>
            <person name="Han J."/>
            <person name="Lapidus A."/>
            <person name="Cheng J.-F."/>
            <person name="Goodwin L."/>
            <person name="Pitluck S."/>
            <person name="Peters L."/>
            <person name="Land M.L."/>
            <person name="Hauser L."/>
            <person name="Vogl K."/>
            <person name="Liu Z."/>
            <person name="Overmann J."/>
            <person name="Frigaard N.-U."/>
            <person name="Bryant D.A."/>
            <person name="Woyke T.J."/>
        </authorList>
    </citation>
    <scope>NUCLEOTIDE SEQUENCE [LARGE SCALE GENOMIC DNA]</scope>
    <source>
        <strain evidence="2">970</strain>
    </source>
</reference>
<evidence type="ECO:0000313" key="2">
    <source>
        <dbReference type="Proteomes" id="UP000002964"/>
    </source>
</evidence>